<evidence type="ECO:0000313" key="2">
    <source>
        <dbReference type="EMBL" id="AFV00915.1"/>
    </source>
</evidence>
<dbReference type="OrthoDB" id="9949172at2"/>
<feature type="transmembrane region" description="Helical" evidence="1">
    <location>
        <begin position="54"/>
        <end position="74"/>
    </location>
</feature>
<dbReference type="EMBL" id="CP003746">
    <property type="protein sequence ID" value="AFV00915.1"/>
    <property type="molecule type" value="Genomic_DNA"/>
</dbReference>
<dbReference type="AlphaFoldDB" id="K4KP08"/>
<dbReference type="RefSeq" id="WP_015049065.1">
    <property type="nucleotide sequence ID" value="NC_018868.3"/>
</dbReference>
<keyword evidence="1" id="KW-0812">Transmembrane</keyword>
<gene>
    <name evidence="2" type="ordered locus">M5M_18930</name>
</gene>
<dbReference type="KEGG" id="saga:M5M_18930"/>
<keyword evidence="1" id="KW-0472">Membrane</keyword>
<evidence type="ECO:0008006" key="4">
    <source>
        <dbReference type="Google" id="ProtNLM"/>
    </source>
</evidence>
<name>K4KP08_SIMAS</name>
<dbReference type="HOGENOM" id="CLU_2131856_0_0_6"/>
<evidence type="ECO:0000313" key="3">
    <source>
        <dbReference type="Proteomes" id="UP000000466"/>
    </source>
</evidence>
<sequence>MSLILSRLRCPWCQTPVTKQELNDGGQLKAYLARETVHCPHCQKPIALPEKAETMISSGLFIAVILAPLFYLYGWLNLNPFILFGLGVALILTGAWFQKLQKAEAFEEDQADE</sequence>
<feature type="transmembrane region" description="Helical" evidence="1">
    <location>
        <begin position="80"/>
        <end position="97"/>
    </location>
</feature>
<dbReference type="STRING" id="1117647.M5M_18930"/>
<evidence type="ECO:0000256" key="1">
    <source>
        <dbReference type="SAM" id="Phobius"/>
    </source>
</evidence>
<keyword evidence="3" id="KW-1185">Reference proteome</keyword>
<dbReference type="Proteomes" id="UP000000466">
    <property type="component" value="Chromosome"/>
</dbReference>
<accession>K4KP08</accession>
<protein>
    <recommendedName>
        <fullName evidence="4">Cxxc_20_cxxc protein</fullName>
    </recommendedName>
</protein>
<reference evidence="2 3" key="1">
    <citation type="journal article" date="2013" name="Genome Announc.">
        <title>Complete genome sequence of Simiduia agarivorans SA1(T), a marine bacterium able to degrade a variety of polysaccharides.</title>
        <authorList>
            <person name="Lin S.Y."/>
            <person name="Shieh W.Y."/>
            <person name="Chen J.S."/>
            <person name="Tang S.L."/>
        </authorList>
    </citation>
    <scope>NUCLEOTIDE SEQUENCE [LARGE SCALE GENOMIC DNA]</scope>
    <source>
        <strain evidence="3">DSM 21679 / JCM 13881 / BCRC 17597 / SA1</strain>
    </source>
</reference>
<organism evidence="2 3">
    <name type="scientific">Simiduia agarivorans (strain DSM 21679 / JCM 13881 / BCRC 17597 / SA1)</name>
    <dbReference type="NCBI Taxonomy" id="1117647"/>
    <lineage>
        <taxon>Bacteria</taxon>
        <taxon>Pseudomonadati</taxon>
        <taxon>Pseudomonadota</taxon>
        <taxon>Gammaproteobacteria</taxon>
        <taxon>Cellvibrionales</taxon>
        <taxon>Cellvibrionaceae</taxon>
        <taxon>Simiduia</taxon>
    </lineage>
</organism>
<keyword evidence="1" id="KW-1133">Transmembrane helix</keyword>
<proteinExistence type="predicted"/>